<feature type="region of interest" description="Disordered" evidence="1">
    <location>
        <begin position="56"/>
        <end position="113"/>
    </location>
</feature>
<name>I0Z2J0_COCSC</name>
<dbReference type="KEGG" id="csl:COCSUDRAFT_62268"/>
<feature type="compositionally biased region" description="Low complexity" evidence="1">
    <location>
        <begin position="75"/>
        <end position="96"/>
    </location>
</feature>
<protein>
    <recommendedName>
        <fullName evidence="4">Collagen-like protein</fullName>
    </recommendedName>
</protein>
<reference evidence="2 3" key="1">
    <citation type="journal article" date="2012" name="Genome Biol.">
        <title>The genome of the polar eukaryotic microalga coccomyxa subellipsoidea reveals traits of cold adaptation.</title>
        <authorList>
            <person name="Blanc G."/>
            <person name="Agarkova I."/>
            <person name="Grimwood J."/>
            <person name="Kuo A."/>
            <person name="Brueggeman A."/>
            <person name="Dunigan D."/>
            <person name="Gurnon J."/>
            <person name="Ladunga I."/>
            <person name="Lindquist E."/>
            <person name="Lucas S."/>
            <person name="Pangilinan J."/>
            <person name="Proschold T."/>
            <person name="Salamov A."/>
            <person name="Schmutz J."/>
            <person name="Weeks D."/>
            <person name="Yamada T."/>
            <person name="Claverie J.M."/>
            <person name="Grigoriev I."/>
            <person name="Van Etten J."/>
            <person name="Lomsadze A."/>
            <person name="Borodovsky M."/>
        </authorList>
    </citation>
    <scope>NUCLEOTIDE SEQUENCE [LARGE SCALE GENOMIC DNA]</scope>
    <source>
        <strain evidence="2 3">C-169</strain>
    </source>
</reference>
<evidence type="ECO:0000313" key="3">
    <source>
        <dbReference type="Proteomes" id="UP000007264"/>
    </source>
</evidence>
<dbReference type="RefSeq" id="XP_005649403.1">
    <property type="nucleotide sequence ID" value="XM_005649346.1"/>
</dbReference>
<dbReference type="EMBL" id="AGSI01000005">
    <property type="protein sequence ID" value="EIE24859.1"/>
    <property type="molecule type" value="Genomic_DNA"/>
</dbReference>
<sequence length="387" mass="37664">MSSRGQQDPQALKGPLAWEAQGPAAGLDSRAHKSPRATVLFHTGVLRAWAYSGATGVTGVGTTGPKGDKGDKGDTGPFGATGASGTDGATGASGAVGNTGATGDNGPTGVTGAGAGSGATGNFLVGGDLSVVGASNLAAPVTITDPQPGAAIAFKVIGSSSFGVVTPNTAIISAAGQVQINNPTPSALAVAGGGIFNGALVAAGSAQPFNVAGTGAVTVGSTLSVTGQSTLGVANFNGIATFNGGIFAPAATPTSRVTIGPGAFDANSVLAVNGQVTIEPGGPFATSLRAAGRSQLERVLLGIGLYTLPYSATIDQTATPVTVPQGTTHIIATVTQSGTLYLPFPPAFDLYVGQSILIIFPSGQTADLTIKCDPTSQEDSLAARLSS</sequence>
<gene>
    <name evidence="2" type="ORF">COCSUDRAFT_62268</name>
</gene>
<evidence type="ECO:0000313" key="2">
    <source>
        <dbReference type="EMBL" id="EIE24859.1"/>
    </source>
</evidence>
<comment type="caution">
    <text evidence="2">The sequence shown here is derived from an EMBL/GenBank/DDBJ whole genome shotgun (WGS) entry which is preliminary data.</text>
</comment>
<dbReference type="GeneID" id="17042860"/>
<organism evidence="2 3">
    <name type="scientific">Coccomyxa subellipsoidea (strain C-169)</name>
    <name type="common">Green microalga</name>
    <dbReference type="NCBI Taxonomy" id="574566"/>
    <lineage>
        <taxon>Eukaryota</taxon>
        <taxon>Viridiplantae</taxon>
        <taxon>Chlorophyta</taxon>
        <taxon>core chlorophytes</taxon>
        <taxon>Trebouxiophyceae</taxon>
        <taxon>Trebouxiophyceae incertae sedis</taxon>
        <taxon>Coccomyxaceae</taxon>
        <taxon>Coccomyxa</taxon>
        <taxon>Coccomyxa subellipsoidea</taxon>
    </lineage>
</organism>
<accession>I0Z2J0</accession>
<dbReference type="AlphaFoldDB" id="I0Z2J0"/>
<proteinExistence type="predicted"/>
<evidence type="ECO:0008006" key="4">
    <source>
        <dbReference type="Google" id="ProtNLM"/>
    </source>
</evidence>
<dbReference type="Proteomes" id="UP000007264">
    <property type="component" value="Unassembled WGS sequence"/>
</dbReference>
<keyword evidence="3" id="KW-1185">Reference proteome</keyword>
<dbReference type="STRING" id="574566.I0Z2J0"/>
<evidence type="ECO:0000256" key="1">
    <source>
        <dbReference type="SAM" id="MobiDB-lite"/>
    </source>
</evidence>